<keyword evidence="1" id="KW-1133">Transmembrane helix</keyword>
<organism evidence="2 3">
    <name type="scientific">Puniceicoccus vermicola</name>
    <dbReference type="NCBI Taxonomy" id="388746"/>
    <lineage>
        <taxon>Bacteria</taxon>
        <taxon>Pseudomonadati</taxon>
        <taxon>Verrucomicrobiota</taxon>
        <taxon>Opitutia</taxon>
        <taxon>Puniceicoccales</taxon>
        <taxon>Puniceicoccaceae</taxon>
        <taxon>Puniceicoccus</taxon>
    </lineage>
</organism>
<evidence type="ECO:0000256" key="1">
    <source>
        <dbReference type="SAM" id="Phobius"/>
    </source>
</evidence>
<name>A0A7X1AW14_9BACT</name>
<dbReference type="AlphaFoldDB" id="A0A7X1AW14"/>
<reference evidence="2 3" key="1">
    <citation type="submission" date="2020-07" db="EMBL/GenBank/DDBJ databases">
        <authorList>
            <person name="Feng X."/>
        </authorList>
    </citation>
    <scope>NUCLEOTIDE SEQUENCE [LARGE SCALE GENOMIC DNA]</scope>
    <source>
        <strain evidence="2 3">JCM14086</strain>
    </source>
</reference>
<evidence type="ECO:0008006" key="4">
    <source>
        <dbReference type="Google" id="ProtNLM"/>
    </source>
</evidence>
<dbReference type="EMBL" id="JACHVA010000045">
    <property type="protein sequence ID" value="MBC2601046.1"/>
    <property type="molecule type" value="Genomic_DNA"/>
</dbReference>
<keyword evidence="1" id="KW-0472">Membrane</keyword>
<evidence type="ECO:0000313" key="2">
    <source>
        <dbReference type="EMBL" id="MBC2601046.1"/>
    </source>
</evidence>
<keyword evidence="1" id="KW-0812">Transmembrane</keyword>
<dbReference type="RefSeq" id="WP_185691773.1">
    <property type="nucleotide sequence ID" value="NZ_JACHVA010000045.1"/>
</dbReference>
<accession>A0A7X1AW14</accession>
<feature type="transmembrane region" description="Helical" evidence="1">
    <location>
        <begin position="28"/>
        <end position="49"/>
    </location>
</feature>
<dbReference type="Proteomes" id="UP000525652">
    <property type="component" value="Unassembled WGS sequence"/>
</dbReference>
<evidence type="ECO:0000313" key="3">
    <source>
        <dbReference type="Proteomes" id="UP000525652"/>
    </source>
</evidence>
<protein>
    <recommendedName>
        <fullName evidence="4">Lipid A biosynthesis acyltransferase</fullName>
    </recommendedName>
</protein>
<sequence>MAVKSTTTQDRNPGPAGGFRLILFFRRWLPYPIFRLIVLIGTWIAVATLENQRKGSRAYLAMVLDRPPTLRDVYRHFLNFADTLIAVLRTGQGYPHKIRWAEGHGEEFESILRKQPSVLFGTFHLGHSDLLGYHLGNFGIRVSMVRIRVENSTDTELAAKQFGQSLDFIWVDDPQNVSFAVKSALEEGGSLAIKCDRIEGARKVEKFQFLGKETTFPFTIYYFSRLFERPVLFAFGVPDGSGGSLSYCAPPFYPNAEDSKSQHLARSREHFQDVLLAAEELIREQPFIWHNFHPDEGAYAHV</sequence>
<comment type="caution">
    <text evidence="2">The sequence shown here is derived from an EMBL/GenBank/DDBJ whole genome shotgun (WGS) entry which is preliminary data.</text>
</comment>
<gene>
    <name evidence="2" type="ORF">H5P30_04550</name>
</gene>
<proteinExistence type="predicted"/>
<keyword evidence="3" id="KW-1185">Reference proteome</keyword>